<dbReference type="Pfam" id="PF04893">
    <property type="entry name" value="Yip1"/>
    <property type="match status" value="1"/>
</dbReference>
<comment type="subcellular location">
    <subcellularLocation>
        <location evidence="1">Membrane</location>
        <topology evidence="1">Multi-pass membrane protein</topology>
    </subcellularLocation>
</comment>
<keyword evidence="8" id="KW-1185">Reference proteome</keyword>
<feature type="transmembrane region" description="Helical" evidence="5">
    <location>
        <begin position="30"/>
        <end position="51"/>
    </location>
</feature>
<gene>
    <name evidence="7" type="ORF">XINFAN_03204</name>
</gene>
<keyword evidence="4 5" id="KW-0472">Membrane</keyword>
<evidence type="ECO:0000256" key="3">
    <source>
        <dbReference type="ARBA" id="ARBA00022989"/>
    </source>
</evidence>
<name>A0A3P5XAS9_9RHOB</name>
<reference evidence="7 8" key="1">
    <citation type="submission" date="2018-11" db="EMBL/GenBank/DDBJ databases">
        <authorList>
            <person name="Criscuolo A."/>
        </authorList>
    </citation>
    <scope>NUCLEOTIDE SEQUENCE [LARGE SCALE GENOMIC DNA]</scope>
    <source>
        <strain evidence="7">ACIP111625</strain>
    </source>
</reference>
<evidence type="ECO:0000259" key="6">
    <source>
        <dbReference type="Pfam" id="PF04893"/>
    </source>
</evidence>
<evidence type="ECO:0000256" key="2">
    <source>
        <dbReference type="ARBA" id="ARBA00022692"/>
    </source>
</evidence>
<keyword evidence="2 5" id="KW-0812">Transmembrane</keyword>
<dbReference type="Proteomes" id="UP000277498">
    <property type="component" value="Unassembled WGS sequence"/>
</dbReference>
<keyword evidence="3 5" id="KW-1133">Transmembrane helix</keyword>
<feature type="transmembrane region" description="Helical" evidence="5">
    <location>
        <begin position="164"/>
        <end position="186"/>
    </location>
</feature>
<dbReference type="AlphaFoldDB" id="A0A3P5XAS9"/>
<evidence type="ECO:0000313" key="8">
    <source>
        <dbReference type="Proteomes" id="UP000277498"/>
    </source>
</evidence>
<dbReference type="InterPro" id="IPR006977">
    <property type="entry name" value="Yip1_dom"/>
</dbReference>
<evidence type="ECO:0000256" key="1">
    <source>
        <dbReference type="ARBA" id="ARBA00004141"/>
    </source>
</evidence>
<organism evidence="7 8">
    <name type="scientific">Pseudogemmobacter humi</name>
    <dbReference type="NCBI Taxonomy" id="2483812"/>
    <lineage>
        <taxon>Bacteria</taxon>
        <taxon>Pseudomonadati</taxon>
        <taxon>Pseudomonadota</taxon>
        <taxon>Alphaproteobacteria</taxon>
        <taxon>Rhodobacterales</taxon>
        <taxon>Paracoccaceae</taxon>
        <taxon>Pseudogemmobacter</taxon>
    </lineage>
</organism>
<evidence type="ECO:0000256" key="5">
    <source>
        <dbReference type="SAM" id="Phobius"/>
    </source>
</evidence>
<dbReference type="GO" id="GO:0016020">
    <property type="term" value="C:membrane"/>
    <property type="evidence" value="ECO:0007669"/>
    <property type="project" value="UniProtKB-SubCell"/>
</dbReference>
<feature type="domain" description="Yip1" evidence="6">
    <location>
        <begin position="11"/>
        <end position="180"/>
    </location>
</feature>
<proteinExistence type="predicted"/>
<accession>A0A3P5XAS9</accession>
<feature type="transmembrane region" description="Helical" evidence="5">
    <location>
        <begin position="134"/>
        <end position="152"/>
    </location>
</feature>
<dbReference type="RefSeq" id="WP_124087914.1">
    <property type="nucleotide sequence ID" value="NZ_UXAW01000090.1"/>
</dbReference>
<sequence length="195" mass="20978">MPFLTDTLVLTFRNPRAGMRRILDLPLPKGGEAVALVLMAVASTMLIHLSIRMMAPADQALALRLFGSPFMTAGVQLAVLFAAAFLLWQVGRWRGGQGSFTDAILAMAWLQAVMMALQIAQILLVLLLPPVALLVSYLAIGVFFVFLSNFTAEVHGFRSVGGVFLGVVLTLVAALVILSFLLSLFIDPEALTHGL</sequence>
<dbReference type="OrthoDB" id="7688451at2"/>
<evidence type="ECO:0000256" key="4">
    <source>
        <dbReference type="ARBA" id="ARBA00023136"/>
    </source>
</evidence>
<dbReference type="EMBL" id="UXAW01000090">
    <property type="protein sequence ID" value="VDC31868.1"/>
    <property type="molecule type" value="Genomic_DNA"/>
</dbReference>
<protein>
    <submittedName>
        <fullName evidence="7">Yip1 domain protein</fullName>
    </submittedName>
</protein>
<feature type="transmembrane region" description="Helical" evidence="5">
    <location>
        <begin position="71"/>
        <end position="91"/>
    </location>
</feature>
<evidence type="ECO:0000313" key="7">
    <source>
        <dbReference type="EMBL" id="VDC31868.1"/>
    </source>
</evidence>